<proteinExistence type="inferred from homology"/>
<evidence type="ECO:0000256" key="4">
    <source>
        <dbReference type="ARBA" id="ARBA00022452"/>
    </source>
</evidence>
<evidence type="ECO:0000256" key="6">
    <source>
        <dbReference type="ARBA" id="ARBA00023136"/>
    </source>
</evidence>
<keyword evidence="12" id="KW-1185">Reference proteome</keyword>
<evidence type="ECO:0000313" key="11">
    <source>
        <dbReference type="EMBL" id="QTX33300.1"/>
    </source>
</evidence>
<evidence type="ECO:0000256" key="2">
    <source>
        <dbReference type="ARBA" id="ARBA00007613"/>
    </source>
</evidence>
<evidence type="ECO:0000256" key="10">
    <source>
        <dbReference type="SAM" id="SignalP"/>
    </source>
</evidence>
<feature type="compositionally biased region" description="Basic and acidic residues" evidence="9">
    <location>
        <begin position="302"/>
        <end position="316"/>
    </location>
</feature>
<dbReference type="InterPro" id="IPR003423">
    <property type="entry name" value="OMP_efflux"/>
</dbReference>
<feature type="chain" id="PRO_5040167511" evidence="10">
    <location>
        <begin position="26"/>
        <end position="325"/>
    </location>
</feature>
<dbReference type="EMBL" id="CP072943">
    <property type="protein sequence ID" value="QTX33300.1"/>
    <property type="molecule type" value="Genomic_DNA"/>
</dbReference>
<dbReference type="SUPFAM" id="SSF56954">
    <property type="entry name" value="Outer membrane efflux proteins (OEP)"/>
    <property type="match status" value="1"/>
</dbReference>
<dbReference type="Proteomes" id="UP000671879">
    <property type="component" value="Chromosome"/>
</dbReference>
<organism evidence="11 12">
    <name type="scientific">Aminithiophilus ramosus</name>
    <dbReference type="NCBI Taxonomy" id="3029084"/>
    <lineage>
        <taxon>Bacteria</taxon>
        <taxon>Thermotogati</taxon>
        <taxon>Synergistota</taxon>
        <taxon>Synergistia</taxon>
        <taxon>Synergistales</taxon>
        <taxon>Aminithiophilaceae</taxon>
        <taxon>Aminithiophilus</taxon>
    </lineage>
</organism>
<keyword evidence="6" id="KW-0472">Membrane</keyword>
<evidence type="ECO:0000256" key="8">
    <source>
        <dbReference type="SAM" id="Coils"/>
    </source>
</evidence>
<name>A0A9Q7AA76_9BACT</name>
<keyword evidence="3" id="KW-0813">Transport</keyword>
<comment type="subcellular location">
    <subcellularLocation>
        <location evidence="1">Cell outer membrane</location>
    </subcellularLocation>
</comment>
<dbReference type="GO" id="GO:0015288">
    <property type="term" value="F:porin activity"/>
    <property type="evidence" value="ECO:0007669"/>
    <property type="project" value="TreeGrafter"/>
</dbReference>
<sequence>MTPTIVGRRFVPLLLLLSLLPVPLAAPPGAEPLSLDLFLERVLQGNEELETSRHDLEARRETATLSVVHQRSSLALKGAGWLLSEGDREGYGYVQLALTQPFDLSGRHSLEERHALLTYAVAVAGHKETVNDLLGNAEEVYWSALMARRRVKLQEALLDERRETLRVVEERFRQGLVPRLDVVRASTRLKEQESLLVRARADERDELSRLSTFVGGGDVEPDEGAFLLPSFLEADRERARRQRPALVRLEGEAELCRVERALAARGMAPVLDGSVGLYGSGRSRRGDASRSGRGGLPPRPDPAVERRRTGPRREGQGRGLSGACP</sequence>
<evidence type="ECO:0000256" key="9">
    <source>
        <dbReference type="SAM" id="MobiDB-lite"/>
    </source>
</evidence>
<dbReference type="GO" id="GO:0009279">
    <property type="term" value="C:cell outer membrane"/>
    <property type="evidence" value="ECO:0007669"/>
    <property type="project" value="UniProtKB-SubCell"/>
</dbReference>
<evidence type="ECO:0000313" key="12">
    <source>
        <dbReference type="Proteomes" id="UP000671879"/>
    </source>
</evidence>
<keyword evidence="5" id="KW-0812">Transmembrane</keyword>
<accession>A0A9Q7AA76</accession>
<dbReference type="InterPro" id="IPR051906">
    <property type="entry name" value="TolC-like"/>
</dbReference>
<keyword evidence="7" id="KW-0998">Cell outer membrane</keyword>
<keyword evidence="4" id="KW-1134">Transmembrane beta strand</keyword>
<protein>
    <submittedName>
        <fullName evidence="11">TolC family protein</fullName>
    </submittedName>
</protein>
<keyword evidence="8" id="KW-0175">Coiled coil</keyword>
<comment type="similarity">
    <text evidence="2">Belongs to the outer membrane factor (OMF) (TC 1.B.17) family.</text>
</comment>
<dbReference type="GO" id="GO:1990281">
    <property type="term" value="C:efflux pump complex"/>
    <property type="evidence" value="ECO:0007669"/>
    <property type="project" value="TreeGrafter"/>
</dbReference>
<evidence type="ECO:0000256" key="3">
    <source>
        <dbReference type="ARBA" id="ARBA00022448"/>
    </source>
</evidence>
<dbReference type="KEGG" id="aram:KAR29_05305"/>
<reference evidence="12" key="1">
    <citation type="submission" date="2021-04" db="EMBL/GenBank/DDBJ databases">
        <title>A novel Synergistetes isolate from a pyrite-forming mixed culture.</title>
        <authorList>
            <person name="Bunk B."/>
            <person name="Sproer C."/>
            <person name="Spring S."/>
            <person name="Pester M."/>
        </authorList>
    </citation>
    <scope>NUCLEOTIDE SEQUENCE [LARGE SCALE GENOMIC DNA]</scope>
    <source>
        <strain evidence="12">J.5.4.2-T.3.5.2</strain>
    </source>
</reference>
<dbReference type="Gene3D" id="1.20.1600.10">
    <property type="entry name" value="Outer membrane efflux proteins (OEP)"/>
    <property type="match status" value="1"/>
</dbReference>
<feature type="coiled-coil region" evidence="8">
    <location>
        <begin position="39"/>
        <end position="66"/>
    </location>
</feature>
<dbReference type="PANTHER" id="PTHR30026">
    <property type="entry name" value="OUTER MEMBRANE PROTEIN TOLC"/>
    <property type="match status" value="1"/>
</dbReference>
<evidence type="ECO:0000256" key="1">
    <source>
        <dbReference type="ARBA" id="ARBA00004442"/>
    </source>
</evidence>
<keyword evidence="10" id="KW-0732">Signal</keyword>
<gene>
    <name evidence="11" type="ORF">KAR29_05305</name>
</gene>
<feature type="signal peptide" evidence="10">
    <location>
        <begin position="1"/>
        <end position="25"/>
    </location>
</feature>
<dbReference type="RefSeq" id="WP_274374579.1">
    <property type="nucleotide sequence ID" value="NZ_CP072943.1"/>
</dbReference>
<dbReference type="PANTHER" id="PTHR30026:SF20">
    <property type="entry name" value="OUTER MEMBRANE PROTEIN TOLC"/>
    <property type="match status" value="1"/>
</dbReference>
<evidence type="ECO:0000256" key="5">
    <source>
        <dbReference type="ARBA" id="ARBA00022692"/>
    </source>
</evidence>
<feature type="region of interest" description="Disordered" evidence="9">
    <location>
        <begin position="273"/>
        <end position="325"/>
    </location>
</feature>
<dbReference type="Pfam" id="PF02321">
    <property type="entry name" value="OEP"/>
    <property type="match status" value="1"/>
</dbReference>
<evidence type="ECO:0000256" key="7">
    <source>
        <dbReference type="ARBA" id="ARBA00023237"/>
    </source>
</evidence>
<dbReference type="GO" id="GO:0015562">
    <property type="term" value="F:efflux transmembrane transporter activity"/>
    <property type="evidence" value="ECO:0007669"/>
    <property type="project" value="InterPro"/>
</dbReference>
<dbReference type="AlphaFoldDB" id="A0A9Q7AA76"/>